<comment type="caution">
    <text evidence="4">The sequence shown here is derived from an EMBL/GenBank/DDBJ whole genome shotgun (WGS) entry which is preliminary data.</text>
</comment>
<dbReference type="InterPro" id="IPR024455">
    <property type="entry name" value="Phage_capsid"/>
</dbReference>
<gene>
    <name evidence="4" type="ORF">NBRC111893_2492</name>
</gene>
<evidence type="ECO:0000256" key="2">
    <source>
        <dbReference type="SAM" id="Coils"/>
    </source>
</evidence>
<keyword evidence="2" id="KW-0175">Coiled coil</keyword>
<feature type="coiled-coil region" evidence="2">
    <location>
        <begin position="3"/>
        <end position="65"/>
    </location>
</feature>
<evidence type="ECO:0000313" key="5">
    <source>
        <dbReference type="Proteomes" id="UP000286974"/>
    </source>
</evidence>
<protein>
    <submittedName>
        <fullName evidence="4">Phage capsid protein</fullName>
    </submittedName>
</protein>
<keyword evidence="5" id="KW-1185">Reference proteome</keyword>
<dbReference type="AlphaFoldDB" id="A0A401FPW2"/>
<dbReference type="SUPFAM" id="SSF56563">
    <property type="entry name" value="Major capsid protein gp5"/>
    <property type="match status" value="1"/>
</dbReference>
<reference evidence="4 5" key="1">
    <citation type="submission" date="2017-11" db="EMBL/GenBank/DDBJ databases">
        <title>Draft Genome Sequence of Lactobacillus curieae NBRC 111893 isolated from Koso, a Japanese sugar-Vegetable Fermented Beverage.</title>
        <authorList>
            <person name="Chiou T.Y."/>
            <person name="Oshima K."/>
            <person name="Suda W."/>
            <person name="Hattori M."/>
            <person name="Takahashi T."/>
        </authorList>
    </citation>
    <scope>NUCLEOTIDE SEQUENCE [LARGE SCALE GENOMIC DNA]</scope>
    <source>
        <strain evidence="4 5">NBRC111893</strain>
    </source>
</reference>
<feature type="domain" description="Phage capsid-like C-terminal" evidence="3">
    <location>
        <begin position="124"/>
        <end position="371"/>
    </location>
</feature>
<dbReference type="Proteomes" id="UP000286974">
    <property type="component" value="Unassembled WGS sequence"/>
</dbReference>
<sequence length="385" mass="41916">MELSKIKNMIDDTNTKLTDLTDKINAGLVDDNFSVDDMQKLKDSRDAEKARLNELKSQRDAAEAAEVTANITTNSKNIEKGAKTVKPTNQLEDQKAAINDYLHSKGTIKDAGAMQVTSTEDPLIPEEIVYNPESEVNTVQDLKQYVSVTPVTTASGTYPVLARADDNFNSVAELKENPALDEPTFKDVSWKVQTYRGAIPLSQEAIDDTQVDLTSIVAKNMQEKSVNTTNAAISAKLVAFSAVASADANLVDTLKGILNVKLDPAYMPTIVASASFYNKLDTLKDNNGQYIFHQDITSASQGVLLGVRVVKVRDELLGKAGEEHAFIGDLSRAILFADRKEVSLSWADDKIFGQYLMGALRFDVEVADAEAGYFLTNTAGSTSSK</sequence>
<organism evidence="4 5">
    <name type="scientific">Lentilactobacillus kosonis</name>
    <dbReference type="NCBI Taxonomy" id="2810561"/>
    <lineage>
        <taxon>Bacteria</taxon>
        <taxon>Bacillati</taxon>
        <taxon>Bacillota</taxon>
        <taxon>Bacilli</taxon>
        <taxon>Lactobacillales</taxon>
        <taxon>Lactobacillaceae</taxon>
        <taxon>Lentilactobacillus</taxon>
    </lineage>
</organism>
<dbReference type="Pfam" id="PF05065">
    <property type="entry name" value="Phage_capsid"/>
    <property type="match status" value="1"/>
</dbReference>
<evidence type="ECO:0000313" key="4">
    <source>
        <dbReference type="EMBL" id="GAY74346.1"/>
    </source>
</evidence>
<comment type="subcellular location">
    <subcellularLocation>
        <location evidence="1">Virion</location>
    </subcellularLocation>
</comment>
<dbReference type="InterPro" id="IPR054612">
    <property type="entry name" value="Phage_capsid-like_C"/>
</dbReference>
<dbReference type="Gene3D" id="3.30.2320.10">
    <property type="entry name" value="hypothetical protein PF0899 domain"/>
    <property type="match status" value="1"/>
</dbReference>
<dbReference type="EMBL" id="BEXA01000009">
    <property type="protein sequence ID" value="GAY74346.1"/>
    <property type="molecule type" value="Genomic_DNA"/>
</dbReference>
<accession>A0A401FPW2</accession>
<evidence type="ECO:0000259" key="3">
    <source>
        <dbReference type="Pfam" id="PF05065"/>
    </source>
</evidence>
<dbReference type="Gene3D" id="3.30.2400.10">
    <property type="entry name" value="Major capsid protein gp5"/>
    <property type="match status" value="1"/>
</dbReference>
<dbReference type="OrthoDB" id="85826at2"/>
<name>A0A401FPW2_9LACO</name>
<evidence type="ECO:0000256" key="1">
    <source>
        <dbReference type="ARBA" id="ARBA00004328"/>
    </source>
</evidence>
<proteinExistence type="predicted"/>
<dbReference type="NCBIfam" id="TIGR01554">
    <property type="entry name" value="major_cap_HK97"/>
    <property type="match status" value="1"/>
</dbReference>
<dbReference type="RefSeq" id="WP_125008994.1">
    <property type="nucleotide sequence ID" value="NZ_BEXA01000009.1"/>
</dbReference>